<reference evidence="1 2" key="1">
    <citation type="submission" date="2014-04" db="EMBL/GenBank/DDBJ databases">
        <title>Genome assembly of Hyalangium minutum DSM 14724.</title>
        <authorList>
            <person name="Sharma G."/>
            <person name="Subramanian S."/>
        </authorList>
    </citation>
    <scope>NUCLEOTIDE SEQUENCE [LARGE SCALE GENOMIC DNA]</scope>
    <source>
        <strain evidence="1 2">DSM 14724</strain>
    </source>
</reference>
<evidence type="ECO:0000313" key="2">
    <source>
        <dbReference type="Proteomes" id="UP000028725"/>
    </source>
</evidence>
<name>A0A085WU45_9BACT</name>
<dbReference type="STRING" id="394096.DB31_3338"/>
<comment type="caution">
    <text evidence="1">The sequence shown here is derived from an EMBL/GenBank/DDBJ whole genome shotgun (WGS) entry which is preliminary data.</text>
</comment>
<evidence type="ECO:0000313" key="1">
    <source>
        <dbReference type="EMBL" id="KFE71208.1"/>
    </source>
</evidence>
<organism evidence="1 2">
    <name type="scientific">Hyalangium minutum</name>
    <dbReference type="NCBI Taxonomy" id="394096"/>
    <lineage>
        <taxon>Bacteria</taxon>
        <taxon>Pseudomonadati</taxon>
        <taxon>Myxococcota</taxon>
        <taxon>Myxococcia</taxon>
        <taxon>Myxococcales</taxon>
        <taxon>Cystobacterineae</taxon>
        <taxon>Archangiaceae</taxon>
        <taxon>Hyalangium</taxon>
    </lineage>
</organism>
<dbReference type="EMBL" id="JMCB01000002">
    <property type="protein sequence ID" value="KFE71208.1"/>
    <property type="molecule type" value="Genomic_DNA"/>
</dbReference>
<sequence>MAVACAAPSSGTAFREPTDCVLDAQPEVIPVPEPIEGELNEAFDFPDSPGWWAPAPIDPEREQYRAALVSRLGGGQGLQPRALMERQRAVHVTLPGDRAREAENIDAILQGRAGTLGTASCLEWRLFQRQAHRFPMIERPTEFGAYVLRGHGRIRVYLSGADRVGGKLRHEVRDQVVADVAQGFAPVAHLHNHPFMFDRKPGDRTWATEDTLQDIAGALSPSLTDVQAYRGMREHFGLQGAWVTNGLDTSRFSAADFDRLSAWP</sequence>
<protein>
    <submittedName>
        <fullName evidence="1">Uncharacterized protein</fullName>
    </submittedName>
</protein>
<gene>
    <name evidence="1" type="ORF">DB31_3338</name>
</gene>
<keyword evidence="2" id="KW-1185">Reference proteome</keyword>
<dbReference type="AlphaFoldDB" id="A0A085WU45"/>
<accession>A0A085WU45</accession>
<proteinExistence type="predicted"/>
<dbReference type="Proteomes" id="UP000028725">
    <property type="component" value="Unassembled WGS sequence"/>
</dbReference>